<evidence type="ECO:0000256" key="4">
    <source>
        <dbReference type="ARBA" id="ARBA00022833"/>
    </source>
</evidence>
<comment type="subcellular location">
    <subcellularLocation>
        <location evidence="5">Cytoplasm</location>
    </subcellularLocation>
</comment>
<protein>
    <recommendedName>
        <fullName evidence="5">Putative metal-dependent hydrolase D3875_06410</fullName>
        <ecNumber evidence="5">3.-.-.-</ecNumber>
    </recommendedName>
</protein>
<dbReference type="GO" id="GO:0005737">
    <property type="term" value="C:cytoplasm"/>
    <property type="evidence" value="ECO:0007669"/>
    <property type="project" value="UniProtKB-SubCell"/>
</dbReference>
<dbReference type="EC" id="3.-.-.-" evidence="5"/>
<organism evidence="7 8">
    <name type="scientific">Deinococcus cavernae</name>
    <dbReference type="NCBI Taxonomy" id="2320857"/>
    <lineage>
        <taxon>Bacteria</taxon>
        <taxon>Thermotogati</taxon>
        <taxon>Deinococcota</taxon>
        <taxon>Deinococci</taxon>
        <taxon>Deinococcales</taxon>
        <taxon>Deinococcaceae</taxon>
        <taxon>Deinococcus</taxon>
    </lineage>
</organism>
<evidence type="ECO:0000259" key="6">
    <source>
        <dbReference type="Pfam" id="PF12867"/>
    </source>
</evidence>
<reference evidence="7 8" key="1">
    <citation type="submission" date="2018-09" db="EMBL/GenBank/DDBJ databases">
        <authorList>
            <person name="Zhu H."/>
        </authorList>
    </citation>
    <scope>NUCLEOTIDE SEQUENCE [LARGE SCALE GENOMIC DNA]</scope>
    <source>
        <strain evidence="7 8">K2S05-167</strain>
    </source>
</reference>
<keyword evidence="1 5" id="KW-0963">Cytoplasm</keyword>
<dbReference type="Proteomes" id="UP000286287">
    <property type="component" value="Unassembled WGS sequence"/>
</dbReference>
<accession>A0A418VBS9</accession>
<keyword evidence="2 5" id="KW-0479">Metal-binding</keyword>
<dbReference type="EMBL" id="QYUJ01000014">
    <property type="protein sequence ID" value="RJF73567.1"/>
    <property type="molecule type" value="Genomic_DNA"/>
</dbReference>
<feature type="domain" description="DinB-like" evidence="6">
    <location>
        <begin position="32"/>
        <end position="183"/>
    </location>
</feature>
<dbReference type="SUPFAM" id="SSF109854">
    <property type="entry name" value="DinB/YfiT-like putative metalloenzymes"/>
    <property type="match status" value="2"/>
</dbReference>
<feature type="binding site" evidence="5">
    <location>
        <position position="175"/>
    </location>
    <ligand>
        <name>Zn(2+)</name>
        <dbReference type="ChEBI" id="CHEBI:29105"/>
    </ligand>
</feature>
<dbReference type="GO" id="GO:0016787">
    <property type="term" value="F:hydrolase activity"/>
    <property type="evidence" value="ECO:0007669"/>
    <property type="project" value="UniProtKB-UniRule"/>
</dbReference>
<dbReference type="NCBIfam" id="NF009807">
    <property type="entry name" value="PRK13291.1"/>
    <property type="match status" value="1"/>
</dbReference>
<dbReference type="GO" id="GO:0008270">
    <property type="term" value="F:zinc ion binding"/>
    <property type="evidence" value="ECO:0007669"/>
    <property type="project" value="UniProtKB-UniRule"/>
</dbReference>
<dbReference type="InterPro" id="IPR024775">
    <property type="entry name" value="DinB-like"/>
</dbReference>
<evidence type="ECO:0000256" key="3">
    <source>
        <dbReference type="ARBA" id="ARBA00022801"/>
    </source>
</evidence>
<comment type="similarity">
    <text evidence="5">Belongs to the metal hydrolase YfiT family.</text>
</comment>
<comment type="caution">
    <text evidence="7">The sequence shown here is derived from an EMBL/GenBank/DDBJ whole genome shotgun (WGS) entry which is preliminary data.</text>
</comment>
<comment type="subunit">
    <text evidence="5">Homodimer.</text>
</comment>
<dbReference type="InterPro" id="IPR023774">
    <property type="entry name" value="Put_metal_dep_hydrolase_YfiT"/>
</dbReference>
<feature type="binding site" evidence="5">
    <location>
        <position position="179"/>
    </location>
    <ligand>
        <name>Zn(2+)</name>
        <dbReference type="ChEBI" id="CHEBI:29105"/>
    </ligand>
</feature>
<evidence type="ECO:0000313" key="7">
    <source>
        <dbReference type="EMBL" id="RJF73567.1"/>
    </source>
</evidence>
<dbReference type="AlphaFoldDB" id="A0A418VBS9"/>
<comment type="cofactor">
    <cofactor evidence="5">
        <name>Zn(2+)</name>
        <dbReference type="ChEBI" id="CHEBI:29105"/>
    </cofactor>
    <text evidence="5">Binds 1 zinc ion per subunit.</text>
</comment>
<dbReference type="InterPro" id="IPR034660">
    <property type="entry name" value="DinB/YfiT-like"/>
</dbReference>
<dbReference type="HAMAP" id="MF_01256">
    <property type="entry name" value="YfiT_hydrol"/>
    <property type="match status" value="1"/>
</dbReference>
<evidence type="ECO:0000256" key="5">
    <source>
        <dbReference type="HAMAP-Rule" id="MF_01256"/>
    </source>
</evidence>
<evidence type="ECO:0000256" key="1">
    <source>
        <dbReference type="ARBA" id="ARBA00022490"/>
    </source>
</evidence>
<feature type="binding site" evidence="5">
    <location>
        <position position="64"/>
    </location>
    <ligand>
        <name>Zn(2+)</name>
        <dbReference type="ChEBI" id="CHEBI:29105"/>
    </ligand>
</feature>
<comment type="function">
    <text evidence="5">Possible metal-dependent hydrolase.</text>
</comment>
<proteinExistence type="inferred from homology"/>
<gene>
    <name evidence="7" type="ORF">D3875_06410</name>
</gene>
<dbReference type="Pfam" id="PF12867">
    <property type="entry name" value="DinB_2"/>
    <property type="match status" value="1"/>
</dbReference>
<sequence>MDERFPIGPATITLSLSPEERREALEALRTLPVEITGAVAGLSDDQLDTPYREGGWTVRQVVHHLPDSHLNAYVRMKLVLTEPEPTIKPWSEADWAGLPDSQGDIRPSLELLSGLHARWVSLYGSLSAPQWARCFVHPQLVAAQRETGAVWARAFNADEHGRVNLDQLLATYAWHGRHHTAHILKLRQRRGW</sequence>
<keyword evidence="3 5" id="KW-0378">Hydrolase</keyword>
<name>A0A418VBS9_9DEIO</name>
<dbReference type="Gene3D" id="1.20.120.450">
    <property type="entry name" value="dinb family like domain"/>
    <property type="match status" value="1"/>
</dbReference>
<evidence type="ECO:0000313" key="8">
    <source>
        <dbReference type="Proteomes" id="UP000286287"/>
    </source>
</evidence>
<keyword evidence="4 5" id="KW-0862">Zinc</keyword>
<keyword evidence="8" id="KW-1185">Reference proteome</keyword>
<evidence type="ECO:0000256" key="2">
    <source>
        <dbReference type="ARBA" id="ARBA00022723"/>
    </source>
</evidence>
<dbReference type="OrthoDB" id="9796039at2"/>